<protein>
    <submittedName>
        <fullName evidence="1">Uncharacterized protein</fullName>
    </submittedName>
</protein>
<name>A0AAE0LFD8_9CHLO</name>
<gene>
    <name evidence="1" type="ORF">CYMTET_9174</name>
</gene>
<evidence type="ECO:0000313" key="2">
    <source>
        <dbReference type="Proteomes" id="UP001190700"/>
    </source>
</evidence>
<keyword evidence="2" id="KW-1185">Reference proteome</keyword>
<organism evidence="1 2">
    <name type="scientific">Cymbomonas tetramitiformis</name>
    <dbReference type="NCBI Taxonomy" id="36881"/>
    <lineage>
        <taxon>Eukaryota</taxon>
        <taxon>Viridiplantae</taxon>
        <taxon>Chlorophyta</taxon>
        <taxon>Pyramimonadophyceae</taxon>
        <taxon>Pyramimonadales</taxon>
        <taxon>Pyramimonadaceae</taxon>
        <taxon>Cymbomonas</taxon>
    </lineage>
</organism>
<dbReference type="AlphaFoldDB" id="A0AAE0LFD8"/>
<dbReference type="EMBL" id="LGRX02003018">
    <property type="protein sequence ID" value="KAK3283127.1"/>
    <property type="molecule type" value="Genomic_DNA"/>
</dbReference>
<evidence type="ECO:0000313" key="1">
    <source>
        <dbReference type="EMBL" id="KAK3283127.1"/>
    </source>
</evidence>
<accession>A0AAE0LFD8</accession>
<proteinExistence type="predicted"/>
<dbReference type="Proteomes" id="UP001190700">
    <property type="component" value="Unassembled WGS sequence"/>
</dbReference>
<sequence length="141" mass="15606">MLCSRWSETTVDCVHDGCYSPERLRAIQYAKNVPVCWKHTCRAFATKPGAVRRGQPYHKRLEPADLHGRWNWLRLAAGIAFANTPGAVLPTRPTPPPGTARAGAIATNRAPAYRKKNSILTPDALTKTVYTFNPRVDPVAI</sequence>
<reference evidence="1 2" key="1">
    <citation type="journal article" date="2015" name="Genome Biol. Evol.">
        <title>Comparative Genomics of a Bacterivorous Green Alga Reveals Evolutionary Causalities and Consequences of Phago-Mixotrophic Mode of Nutrition.</title>
        <authorList>
            <person name="Burns J.A."/>
            <person name="Paasch A."/>
            <person name="Narechania A."/>
            <person name="Kim E."/>
        </authorList>
    </citation>
    <scope>NUCLEOTIDE SEQUENCE [LARGE SCALE GENOMIC DNA]</scope>
    <source>
        <strain evidence="1 2">PLY_AMNH</strain>
    </source>
</reference>
<comment type="caution">
    <text evidence="1">The sequence shown here is derived from an EMBL/GenBank/DDBJ whole genome shotgun (WGS) entry which is preliminary data.</text>
</comment>